<dbReference type="EMBL" id="GGEC01077531">
    <property type="protein sequence ID" value="MBX58015.1"/>
    <property type="molecule type" value="Transcribed_RNA"/>
</dbReference>
<evidence type="ECO:0000313" key="1">
    <source>
        <dbReference type="EMBL" id="MBX58015.1"/>
    </source>
</evidence>
<name>A0A2P2PTJ7_RHIMU</name>
<organism evidence="1">
    <name type="scientific">Rhizophora mucronata</name>
    <name type="common">Asiatic mangrove</name>
    <dbReference type="NCBI Taxonomy" id="61149"/>
    <lineage>
        <taxon>Eukaryota</taxon>
        <taxon>Viridiplantae</taxon>
        <taxon>Streptophyta</taxon>
        <taxon>Embryophyta</taxon>
        <taxon>Tracheophyta</taxon>
        <taxon>Spermatophyta</taxon>
        <taxon>Magnoliopsida</taxon>
        <taxon>eudicotyledons</taxon>
        <taxon>Gunneridae</taxon>
        <taxon>Pentapetalae</taxon>
        <taxon>rosids</taxon>
        <taxon>fabids</taxon>
        <taxon>Malpighiales</taxon>
        <taxon>Rhizophoraceae</taxon>
        <taxon>Rhizophora</taxon>
    </lineage>
</organism>
<sequence length="41" mass="4767">MPLSIIQHMGNNNCDGNKYRKGPGSLSLTRYLLQWWGYHCL</sequence>
<accession>A0A2P2PTJ7</accession>
<protein>
    <submittedName>
        <fullName evidence="1">Uncharacterized protein</fullName>
    </submittedName>
</protein>
<dbReference type="AlphaFoldDB" id="A0A2P2PTJ7"/>
<reference evidence="1" key="1">
    <citation type="submission" date="2018-02" db="EMBL/GenBank/DDBJ databases">
        <title>Rhizophora mucronata_Transcriptome.</title>
        <authorList>
            <person name="Meera S.P."/>
            <person name="Sreeshan A."/>
            <person name="Augustine A."/>
        </authorList>
    </citation>
    <scope>NUCLEOTIDE SEQUENCE</scope>
    <source>
        <tissue evidence="1">Leaf</tissue>
    </source>
</reference>
<proteinExistence type="predicted"/>